<dbReference type="EMBL" id="JACEIK010005946">
    <property type="protein sequence ID" value="MCE0482471.1"/>
    <property type="molecule type" value="Genomic_DNA"/>
</dbReference>
<organism evidence="1 2">
    <name type="scientific">Datura stramonium</name>
    <name type="common">Jimsonweed</name>
    <name type="synonym">Common thornapple</name>
    <dbReference type="NCBI Taxonomy" id="4076"/>
    <lineage>
        <taxon>Eukaryota</taxon>
        <taxon>Viridiplantae</taxon>
        <taxon>Streptophyta</taxon>
        <taxon>Embryophyta</taxon>
        <taxon>Tracheophyta</taxon>
        <taxon>Spermatophyta</taxon>
        <taxon>Magnoliopsida</taxon>
        <taxon>eudicotyledons</taxon>
        <taxon>Gunneridae</taxon>
        <taxon>Pentapetalae</taxon>
        <taxon>asterids</taxon>
        <taxon>lamiids</taxon>
        <taxon>Solanales</taxon>
        <taxon>Solanaceae</taxon>
        <taxon>Solanoideae</taxon>
        <taxon>Datureae</taxon>
        <taxon>Datura</taxon>
    </lineage>
</organism>
<comment type="caution">
    <text evidence="1">The sequence shown here is derived from an EMBL/GenBank/DDBJ whole genome shotgun (WGS) entry which is preliminary data.</text>
</comment>
<protein>
    <submittedName>
        <fullName evidence="1">Uncharacterized protein</fullName>
    </submittedName>
</protein>
<reference evidence="1 2" key="1">
    <citation type="journal article" date="2021" name="BMC Genomics">
        <title>Datura genome reveals duplications of psychoactive alkaloid biosynthetic genes and high mutation rate following tissue culture.</title>
        <authorList>
            <person name="Rajewski A."/>
            <person name="Carter-House D."/>
            <person name="Stajich J."/>
            <person name="Litt A."/>
        </authorList>
    </citation>
    <scope>NUCLEOTIDE SEQUENCE [LARGE SCALE GENOMIC DNA]</scope>
    <source>
        <strain evidence="1">AR-01</strain>
    </source>
</reference>
<proteinExistence type="predicted"/>
<gene>
    <name evidence="1" type="ORF">HAX54_041268</name>
</gene>
<evidence type="ECO:0000313" key="1">
    <source>
        <dbReference type="EMBL" id="MCE0482471.1"/>
    </source>
</evidence>
<sequence>MKILYRNGTQERCEERWQESEEEYHLPQTRAVKKLKLDLSPIASSRVLQFQQSHWTSQRVLPSTYREYYASGGATLEASSSGTKSQIKALDRVIVWGVLIDIIPKVINRFYLGNDYAPINTSTYEEKAKDRDNIKPWMTYLISRATPLWLTITTNPIYKRDLKLPTKF</sequence>
<dbReference type="Proteomes" id="UP000823775">
    <property type="component" value="Unassembled WGS sequence"/>
</dbReference>
<name>A0ABS8VNU1_DATST</name>
<evidence type="ECO:0000313" key="2">
    <source>
        <dbReference type="Proteomes" id="UP000823775"/>
    </source>
</evidence>
<accession>A0ABS8VNU1</accession>
<keyword evidence="2" id="KW-1185">Reference proteome</keyword>